<dbReference type="InterPro" id="IPR010280">
    <property type="entry name" value="U5_MeTrfase_fam"/>
</dbReference>
<gene>
    <name evidence="6" type="primary">rlmCD</name>
    <name evidence="6" type="ORF">NCTC13093_00703</name>
</gene>
<accession>A0A2X0V962</accession>
<dbReference type="EC" id="2.1.1.189" evidence="6"/>
<keyword evidence="7" id="KW-1185">Reference proteome</keyword>
<evidence type="ECO:0000256" key="1">
    <source>
        <dbReference type="ARBA" id="ARBA00022603"/>
    </source>
</evidence>
<keyword evidence="3 5" id="KW-0949">S-adenosyl-L-methionine</keyword>
<dbReference type="InterPro" id="IPR029063">
    <property type="entry name" value="SAM-dependent_MTases_sf"/>
</dbReference>
<feature type="binding site" evidence="5">
    <location>
        <position position="376"/>
    </location>
    <ligand>
        <name>S-adenosyl-L-methionine</name>
        <dbReference type="ChEBI" id="CHEBI:59789"/>
    </ligand>
</feature>
<dbReference type="Pfam" id="PF05958">
    <property type="entry name" value="tRNA_U5-meth_tr"/>
    <property type="match status" value="1"/>
</dbReference>
<sequence length="447" mass="50380">MKELKIEKLSDLGVGIAYDGEDEVYIKNALVGETVLTQIKDYFVKGSKRREGVAVKIISPSPDRAQVFCRHFFECGSCHIQHLNTKAQHELKIRAIKDALSDLKLDDKIADTLLGADRADTKDPYRNKSIRKFALQQGQIICGFYEPYSHKVLAVDICSVEPLWFSAICSDLCQAFCQHKIEIYDETEHTGTVREILLRESGEQRLVMLYVTKDESAELDNILYAMQQKYHLDVVALSVRPQRDNSLNRGEIRYLGSKKHIRASILDFTFNIGVNTFMQVNDRAMDKMYKEVIDFVSCAKNKDKALDLCCGVGTMTLPLARHFKEVCGVEIVQSSIDAAKDNASLNHIENVSFVCADMADYLLHNVGDDVGAIIADPSRVGLKEQSCKAICALKQPLHLALIFCSLKACERDLPHFIKSGFKVHKIIGVDMFEHSMHVETVCLLERL</sequence>
<evidence type="ECO:0000256" key="5">
    <source>
        <dbReference type="PROSITE-ProRule" id="PRU01024"/>
    </source>
</evidence>
<dbReference type="PROSITE" id="PS51687">
    <property type="entry name" value="SAM_MT_RNA_M5U"/>
    <property type="match status" value="1"/>
</dbReference>
<dbReference type="PANTHER" id="PTHR11061">
    <property type="entry name" value="RNA M5U METHYLTRANSFERASE"/>
    <property type="match status" value="1"/>
</dbReference>
<dbReference type="SUPFAM" id="SSF53335">
    <property type="entry name" value="S-adenosyl-L-methionine-dependent methyltransferases"/>
    <property type="match status" value="1"/>
</dbReference>
<comment type="similarity">
    <text evidence="5">Belongs to the class I-like SAM-binding methyltransferase superfamily. RNA M5U methyltransferase family.</text>
</comment>
<dbReference type="RefSeq" id="WP_113743518.1">
    <property type="nucleotide sequence ID" value="NZ_UAPV01000001.1"/>
</dbReference>
<evidence type="ECO:0000313" key="7">
    <source>
        <dbReference type="Proteomes" id="UP000250086"/>
    </source>
</evidence>
<name>A0A2X0V962_9GAMM</name>
<keyword evidence="4" id="KW-0479">Metal-binding</keyword>
<evidence type="ECO:0000256" key="3">
    <source>
        <dbReference type="ARBA" id="ARBA00022691"/>
    </source>
</evidence>
<evidence type="ECO:0000256" key="4">
    <source>
        <dbReference type="ARBA" id="ARBA00023014"/>
    </source>
</evidence>
<dbReference type="Gene3D" id="2.40.50.1070">
    <property type="match status" value="1"/>
</dbReference>
<dbReference type="Proteomes" id="UP000250086">
    <property type="component" value="Unassembled WGS sequence"/>
</dbReference>
<keyword evidence="4" id="KW-0408">Iron</keyword>
<reference evidence="6 7" key="1">
    <citation type="submission" date="2018-06" db="EMBL/GenBank/DDBJ databases">
        <authorList>
            <consortium name="Pathogen Informatics"/>
            <person name="Doyle S."/>
        </authorList>
    </citation>
    <scope>NUCLEOTIDE SEQUENCE [LARGE SCALE GENOMIC DNA]</scope>
    <source>
        <strain evidence="6 7">NCTC13093</strain>
    </source>
</reference>
<feature type="binding site" evidence="5">
    <location>
        <position position="330"/>
    </location>
    <ligand>
        <name>S-adenosyl-L-methionine</name>
        <dbReference type="ChEBI" id="CHEBI:59789"/>
    </ligand>
</feature>
<dbReference type="Gene3D" id="3.40.50.150">
    <property type="entry name" value="Vaccinia Virus protein VP39"/>
    <property type="match status" value="1"/>
</dbReference>
<dbReference type="AlphaFoldDB" id="A0A2X0V962"/>
<keyword evidence="1 5" id="KW-0489">Methyltransferase</keyword>
<dbReference type="GO" id="GO:0070475">
    <property type="term" value="P:rRNA base methylation"/>
    <property type="evidence" value="ECO:0007669"/>
    <property type="project" value="TreeGrafter"/>
</dbReference>
<evidence type="ECO:0000313" key="6">
    <source>
        <dbReference type="EMBL" id="SPT69335.1"/>
    </source>
</evidence>
<dbReference type="InterPro" id="IPR012340">
    <property type="entry name" value="NA-bd_OB-fold"/>
</dbReference>
<evidence type="ECO:0000256" key="2">
    <source>
        <dbReference type="ARBA" id="ARBA00022679"/>
    </source>
</evidence>
<dbReference type="GO" id="GO:0051536">
    <property type="term" value="F:iron-sulfur cluster binding"/>
    <property type="evidence" value="ECO:0007669"/>
    <property type="project" value="UniProtKB-KW"/>
</dbReference>
<feature type="active site" description="Nucleophile" evidence="5">
    <location>
        <position position="404"/>
    </location>
</feature>
<organism evidence="6 7">
    <name type="scientific">Anaerobiospirillum thomasii</name>
    <dbReference type="NCBI Taxonomy" id="179995"/>
    <lineage>
        <taxon>Bacteria</taxon>
        <taxon>Pseudomonadati</taxon>
        <taxon>Pseudomonadota</taxon>
        <taxon>Gammaproteobacteria</taxon>
        <taxon>Aeromonadales</taxon>
        <taxon>Succinivibrionaceae</taxon>
        <taxon>Anaerobiospirillum</taxon>
    </lineage>
</organism>
<dbReference type="GO" id="GO:0070041">
    <property type="term" value="F:rRNA (uridine-C5-)-methyltransferase activity"/>
    <property type="evidence" value="ECO:0007669"/>
    <property type="project" value="TreeGrafter"/>
</dbReference>
<feature type="binding site" evidence="5">
    <location>
        <position position="279"/>
    </location>
    <ligand>
        <name>S-adenosyl-L-methionine</name>
        <dbReference type="ChEBI" id="CHEBI:59789"/>
    </ligand>
</feature>
<dbReference type="Gene3D" id="2.40.50.140">
    <property type="entry name" value="Nucleic acid-binding proteins"/>
    <property type="match status" value="1"/>
</dbReference>
<protein>
    <submittedName>
        <fullName evidence="6">23S rRNA (Uracil-C(5))-methyltransferase RlmCD</fullName>
        <ecNumber evidence="6">2.1.1.189</ecNumber>
    </submittedName>
</protein>
<proteinExistence type="inferred from homology"/>
<comment type="caution">
    <text evidence="5">Lacks conserved residue(s) required for the propagation of feature annotation.</text>
</comment>
<keyword evidence="2 5" id="KW-0808">Transferase</keyword>
<dbReference type="NCBIfam" id="TIGR00479">
    <property type="entry name" value="rumA"/>
    <property type="match status" value="1"/>
</dbReference>
<dbReference type="EMBL" id="UAPV01000001">
    <property type="protein sequence ID" value="SPT69335.1"/>
    <property type="molecule type" value="Genomic_DNA"/>
</dbReference>
<keyword evidence="4" id="KW-0411">Iron-sulfur</keyword>
<dbReference type="CDD" id="cd02440">
    <property type="entry name" value="AdoMet_MTases"/>
    <property type="match status" value="1"/>
</dbReference>
<dbReference type="PANTHER" id="PTHR11061:SF30">
    <property type="entry name" value="TRNA (URACIL(54)-C(5))-METHYLTRANSFERASE"/>
    <property type="match status" value="1"/>
</dbReference>